<evidence type="ECO:0000259" key="9">
    <source>
        <dbReference type="Pfam" id="PF00520"/>
    </source>
</evidence>
<dbReference type="EMBL" id="CALNXJ010000011">
    <property type="protein sequence ID" value="CAH3108961.1"/>
    <property type="molecule type" value="Genomic_DNA"/>
</dbReference>
<feature type="domain" description="Ion transport" evidence="9">
    <location>
        <begin position="1"/>
        <end position="124"/>
    </location>
</feature>
<keyword evidence="4 8" id="KW-1133">Transmembrane helix</keyword>
<name>A0AAU9WBR3_9CNID</name>
<dbReference type="Proteomes" id="UP001159428">
    <property type="component" value="Unassembled WGS sequence"/>
</dbReference>
<evidence type="ECO:0000313" key="11">
    <source>
        <dbReference type="Proteomes" id="UP001159428"/>
    </source>
</evidence>
<evidence type="ECO:0000256" key="3">
    <source>
        <dbReference type="ARBA" id="ARBA00022692"/>
    </source>
</evidence>
<evidence type="ECO:0000256" key="6">
    <source>
        <dbReference type="ARBA" id="ARBA00023136"/>
    </source>
</evidence>
<accession>A0AAU9WBR3</accession>
<evidence type="ECO:0000256" key="4">
    <source>
        <dbReference type="ARBA" id="ARBA00022989"/>
    </source>
</evidence>
<dbReference type="InterPro" id="IPR005821">
    <property type="entry name" value="Ion_trans_dom"/>
</dbReference>
<dbReference type="AlphaFoldDB" id="A0AAU9WBR3"/>
<keyword evidence="3 8" id="KW-0812">Transmembrane</keyword>
<organism evidence="10 11">
    <name type="scientific">Pocillopora meandrina</name>
    <dbReference type="NCBI Taxonomy" id="46732"/>
    <lineage>
        <taxon>Eukaryota</taxon>
        <taxon>Metazoa</taxon>
        <taxon>Cnidaria</taxon>
        <taxon>Anthozoa</taxon>
        <taxon>Hexacorallia</taxon>
        <taxon>Scleractinia</taxon>
        <taxon>Astrocoeniina</taxon>
        <taxon>Pocilloporidae</taxon>
        <taxon>Pocillopora</taxon>
    </lineage>
</organism>
<protein>
    <recommendedName>
        <fullName evidence="9">Ion transport domain-containing protein</fullName>
    </recommendedName>
</protein>
<keyword evidence="5" id="KW-0406">Ion transport</keyword>
<dbReference type="PRINTS" id="PR01097">
    <property type="entry name" value="TRNSRECEPTRP"/>
</dbReference>
<keyword evidence="6 8" id="KW-0472">Membrane</keyword>
<evidence type="ECO:0000256" key="2">
    <source>
        <dbReference type="ARBA" id="ARBA00022448"/>
    </source>
</evidence>
<dbReference type="InterPro" id="IPR002153">
    <property type="entry name" value="TRPC_channel"/>
</dbReference>
<sequence length="246" mass="28648">MLRDVLKFLAIFLLLYFAFATGVAKIYSYYVASQRELQKRDTKTADYQLSHPFALHTNTFIILFWLLFNVGGQEESISVQDQNFTLTTEFGRVFMGAYVICTILVAVNMLIAMMEESFHKIKKNAVVEWKFSRTQMWLEWINKGNSVPVPFNIPYVVLRLFFWFWCGCRESLCFKCEVNNEEENTCCRGNKVSREGIPGNNFERCDGCKDSATPNEERLEALKPLVIKYLKKHYEAKWNECRAATA</sequence>
<dbReference type="PANTHER" id="PTHR10117">
    <property type="entry name" value="TRANSIENT RECEPTOR POTENTIAL CHANNEL"/>
    <property type="match status" value="1"/>
</dbReference>
<gene>
    <name evidence="10" type="ORF">PMEA_00002777</name>
</gene>
<dbReference type="GO" id="GO:0070679">
    <property type="term" value="F:inositol 1,4,5 trisphosphate binding"/>
    <property type="evidence" value="ECO:0007669"/>
    <property type="project" value="TreeGrafter"/>
</dbReference>
<comment type="subcellular location">
    <subcellularLocation>
        <location evidence="1">Membrane</location>
        <topology evidence="1">Multi-pass membrane protein</topology>
    </subcellularLocation>
</comment>
<dbReference type="PANTHER" id="PTHR10117:SF54">
    <property type="entry name" value="TRANSIENT RECEPTOR POTENTIAL-GAMMA PROTEIN"/>
    <property type="match status" value="1"/>
</dbReference>
<proteinExistence type="predicted"/>
<evidence type="ECO:0000256" key="7">
    <source>
        <dbReference type="ARBA" id="ARBA00023303"/>
    </source>
</evidence>
<reference evidence="10 11" key="1">
    <citation type="submission" date="2022-05" db="EMBL/GenBank/DDBJ databases">
        <authorList>
            <consortium name="Genoscope - CEA"/>
            <person name="William W."/>
        </authorList>
    </citation>
    <scope>NUCLEOTIDE SEQUENCE [LARGE SCALE GENOMIC DNA]</scope>
</reference>
<evidence type="ECO:0000256" key="1">
    <source>
        <dbReference type="ARBA" id="ARBA00004141"/>
    </source>
</evidence>
<feature type="transmembrane region" description="Helical" evidence="8">
    <location>
        <begin position="90"/>
        <end position="113"/>
    </location>
</feature>
<feature type="transmembrane region" description="Helical" evidence="8">
    <location>
        <begin position="53"/>
        <end position="70"/>
    </location>
</feature>
<dbReference type="Pfam" id="PF00520">
    <property type="entry name" value="Ion_trans"/>
    <property type="match status" value="1"/>
</dbReference>
<evidence type="ECO:0000256" key="8">
    <source>
        <dbReference type="SAM" id="Phobius"/>
    </source>
</evidence>
<dbReference type="GO" id="GO:0015279">
    <property type="term" value="F:store-operated calcium channel activity"/>
    <property type="evidence" value="ECO:0007669"/>
    <property type="project" value="TreeGrafter"/>
</dbReference>
<keyword evidence="11" id="KW-1185">Reference proteome</keyword>
<evidence type="ECO:0000313" key="10">
    <source>
        <dbReference type="EMBL" id="CAH3108961.1"/>
    </source>
</evidence>
<dbReference type="GO" id="GO:0005886">
    <property type="term" value="C:plasma membrane"/>
    <property type="evidence" value="ECO:0007669"/>
    <property type="project" value="TreeGrafter"/>
</dbReference>
<comment type="caution">
    <text evidence="10">The sequence shown here is derived from an EMBL/GenBank/DDBJ whole genome shotgun (WGS) entry which is preliminary data.</text>
</comment>
<keyword evidence="7" id="KW-0407">Ion channel</keyword>
<dbReference type="GO" id="GO:0051480">
    <property type="term" value="P:regulation of cytosolic calcium ion concentration"/>
    <property type="evidence" value="ECO:0007669"/>
    <property type="project" value="TreeGrafter"/>
</dbReference>
<evidence type="ECO:0000256" key="5">
    <source>
        <dbReference type="ARBA" id="ARBA00023065"/>
    </source>
</evidence>
<dbReference type="GO" id="GO:0034703">
    <property type="term" value="C:cation channel complex"/>
    <property type="evidence" value="ECO:0007669"/>
    <property type="project" value="TreeGrafter"/>
</dbReference>
<keyword evidence="2" id="KW-0813">Transport</keyword>
<feature type="transmembrane region" description="Helical" evidence="8">
    <location>
        <begin position="6"/>
        <end position="32"/>
    </location>
</feature>